<evidence type="ECO:0000256" key="3">
    <source>
        <dbReference type="ARBA" id="ARBA00022475"/>
    </source>
</evidence>
<gene>
    <name evidence="8" type="ORF">KO481_20760</name>
</gene>
<sequence>MRQWWVLTARLVVPALWSGEVLGSVFAPAAFTAGFYVPLNRVMSFAGTGFSSYAQFVMPLVILQGAQFTAISAAFRSATDAVSGLDRRFGAMPIAPLVPLGSRMSGNIVRLLIAEAAAVACGYLIGFRFRLDAAHTVGFLLLSLALGTMLTLGADAIGTAARSPEATTQALVLPPLIFGMLSTGLAPAYQFPHWIRPFVQNQPVSQFAVALRALAGDTGGNAGTISWSLLAPTLGWLVAGLALGAYFAVRLNSRRA</sequence>
<evidence type="ECO:0000313" key="9">
    <source>
        <dbReference type="Proteomes" id="UP000733379"/>
    </source>
</evidence>
<dbReference type="EMBL" id="JAHKNI010000006">
    <property type="protein sequence ID" value="MBU3063951.1"/>
    <property type="molecule type" value="Genomic_DNA"/>
</dbReference>
<evidence type="ECO:0000256" key="6">
    <source>
        <dbReference type="ARBA" id="ARBA00023136"/>
    </source>
</evidence>
<comment type="similarity">
    <text evidence="2">Belongs to the ABC-2 integral membrane protein family.</text>
</comment>
<dbReference type="InterPro" id="IPR000412">
    <property type="entry name" value="ABC_2_transport"/>
</dbReference>
<dbReference type="Proteomes" id="UP000733379">
    <property type="component" value="Unassembled WGS sequence"/>
</dbReference>
<feature type="transmembrane region" description="Helical" evidence="7">
    <location>
        <begin position="108"/>
        <end position="125"/>
    </location>
</feature>
<evidence type="ECO:0000256" key="4">
    <source>
        <dbReference type="ARBA" id="ARBA00022692"/>
    </source>
</evidence>
<evidence type="ECO:0000256" key="1">
    <source>
        <dbReference type="ARBA" id="ARBA00004651"/>
    </source>
</evidence>
<keyword evidence="6 7" id="KW-0472">Membrane</keyword>
<accession>A0ABS6B0W7</accession>
<keyword evidence="3" id="KW-1003">Cell membrane</keyword>
<reference evidence="8 9" key="1">
    <citation type="submission" date="2021-06" db="EMBL/GenBank/DDBJ databases">
        <title>Actinomycetes sequencing.</title>
        <authorList>
            <person name="Shan Q."/>
        </authorList>
    </citation>
    <scope>NUCLEOTIDE SEQUENCE [LARGE SCALE GENOMIC DNA]</scope>
    <source>
        <strain evidence="8 9">NEAU-G5</strain>
    </source>
</reference>
<proteinExistence type="inferred from homology"/>
<evidence type="ECO:0000313" key="8">
    <source>
        <dbReference type="EMBL" id="MBU3063951.1"/>
    </source>
</evidence>
<evidence type="ECO:0000256" key="7">
    <source>
        <dbReference type="SAM" id="Phobius"/>
    </source>
</evidence>
<comment type="caution">
    <text evidence="8">The sequence shown here is derived from an EMBL/GenBank/DDBJ whole genome shotgun (WGS) entry which is preliminary data.</text>
</comment>
<evidence type="ECO:0000256" key="5">
    <source>
        <dbReference type="ARBA" id="ARBA00022989"/>
    </source>
</evidence>
<keyword evidence="5 7" id="KW-1133">Transmembrane helix</keyword>
<dbReference type="InterPro" id="IPR051328">
    <property type="entry name" value="T7SS_ABC-Transporter"/>
</dbReference>
<comment type="subcellular location">
    <subcellularLocation>
        <location evidence="1">Cell membrane</location>
        <topology evidence="1">Multi-pass membrane protein</topology>
    </subcellularLocation>
</comment>
<dbReference type="PANTHER" id="PTHR43077:SF8">
    <property type="entry name" value="DOXORUBICIN RESISTANCE ABC TRANSPORTER PERMEASE PROTEIN DRRB"/>
    <property type="match status" value="1"/>
</dbReference>
<name>A0ABS6B0W7_9NOCA</name>
<protein>
    <submittedName>
        <fullName evidence="8">Antibiotic transporter</fullName>
    </submittedName>
</protein>
<keyword evidence="9" id="KW-1185">Reference proteome</keyword>
<feature type="transmembrane region" description="Helical" evidence="7">
    <location>
        <begin position="229"/>
        <end position="249"/>
    </location>
</feature>
<dbReference type="PANTHER" id="PTHR43077">
    <property type="entry name" value="TRANSPORT PERMEASE YVFS-RELATED"/>
    <property type="match status" value="1"/>
</dbReference>
<feature type="transmembrane region" description="Helical" evidence="7">
    <location>
        <begin position="12"/>
        <end position="36"/>
    </location>
</feature>
<keyword evidence="4 7" id="KW-0812">Transmembrane</keyword>
<feature type="transmembrane region" description="Helical" evidence="7">
    <location>
        <begin position="137"/>
        <end position="158"/>
    </location>
</feature>
<feature type="transmembrane region" description="Helical" evidence="7">
    <location>
        <begin position="56"/>
        <end position="78"/>
    </location>
</feature>
<organism evidence="8 9">
    <name type="scientific">Nocardia albiluteola</name>
    <dbReference type="NCBI Taxonomy" id="2842303"/>
    <lineage>
        <taxon>Bacteria</taxon>
        <taxon>Bacillati</taxon>
        <taxon>Actinomycetota</taxon>
        <taxon>Actinomycetes</taxon>
        <taxon>Mycobacteriales</taxon>
        <taxon>Nocardiaceae</taxon>
        <taxon>Nocardia</taxon>
    </lineage>
</organism>
<evidence type="ECO:0000256" key="2">
    <source>
        <dbReference type="ARBA" id="ARBA00007783"/>
    </source>
</evidence>
<dbReference type="PIRSF" id="PIRSF006648">
    <property type="entry name" value="DrrB"/>
    <property type="match status" value="1"/>
</dbReference>